<dbReference type="Pfam" id="PF02458">
    <property type="entry name" value="Transferase"/>
    <property type="match status" value="1"/>
</dbReference>
<dbReference type="AlphaFoldDB" id="A0A061GB59"/>
<reference evidence="2 3" key="1">
    <citation type="journal article" date="2013" name="Genome Biol.">
        <title>The genome sequence of the most widely cultivated cacao type and its use to identify candidate genes regulating pod color.</title>
        <authorList>
            <person name="Motamayor J.C."/>
            <person name="Mockaitis K."/>
            <person name="Schmutz J."/>
            <person name="Haiminen N."/>
            <person name="Iii D.L."/>
            <person name="Cornejo O."/>
            <person name="Findley S.D."/>
            <person name="Zheng P."/>
            <person name="Utro F."/>
            <person name="Royaert S."/>
            <person name="Saski C."/>
            <person name="Jenkins J."/>
            <person name="Podicheti R."/>
            <person name="Zhao M."/>
            <person name="Scheffler B.E."/>
            <person name="Stack J.C."/>
            <person name="Feltus F.A."/>
            <person name="Mustiga G.M."/>
            <person name="Amores F."/>
            <person name="Phillips W."/>
            <person name="Marelli J.P."/>
            <person name="May G.D."/>
            <person name="Shapiro H."/>
            <person name="Ma J."/>
            <person name="Bustamante C.D."/>
            <person name="Schnell R.J."/>
            <person name="Main D."/>
            <person name="Gilbert D."/>
            <person name="Parida L."/>
            <person name="Kuhn D.N."/>
        </authorList>
    </citation>
    <scope>NUCLEOTIDE SEQUENCE [LARGE SCALE GENOMIC DNA]</scope>
    <source>
        <strain evidence="3">cv. Matina 1-6</strain>
    </source>
</reference>
<name>A0A061GB59_THECC</name>
<dbReference type="Gramene" id="EOY27115">
    <property type="protein sequence ID" value="EOY27115"/>
    <property type="gene ID" value="TCM_029040"/>
</dbReference>
<accession>A0A061GB59</accession>
<keyword evidence="3" id="KW-1185">Reference proteome</keyword>
<evidence type="ECO:0000256" key="1">
    <source>
        <dbReference type="ARBA" id="ARBA00022679"/>
    </source>
</evidence>
<dbReference type="InParanoid" id="A0A061GB59"/>
<proteinExistence type="predicted"/>
<evidence type="ECO:0000313" key="3">
    <source>
        <dbReference type="Proteomes" id="UP000026915"/>
    </source>
</evidence>
<organism evidence="2 3">
    <name type="scientific">Theobroma cacao</name>
    <name type="common">Cacao</name>
    <name type="synonym">Cocoa</name>
    <dbReference type="NCBI Taxonomy" id="3641"/>
    <lineage>
        <taxon>Eukaryota</taxon>
        <taxon>Viridiplantae</taxon>
        <taxon>Streptophyta</taxon>
        <taxon>Embryophyta</taxon>
        <taxon>Tracheophyta</taxon>
        <taxon>Spermatophyta</taxon>
        <taxon>Magnoliopsida</taxon>
        <taxon>eudicotyledons</taxon>
        <taxon>Gunneridae</taxon>
        <taxon>Pentapetalae</taxon>
        <taxon>rosids</taxon>
        <taxon>malvids</taxon>
        <taxon>Malvales</taxon>
        <taxon>Malvaceae</taxon>
        <taxon>Byttnerioideae</taxon>
        <taxon>Theobroma</taxon>
    </lineage>
</organism>
<keyword evidence="1" id="KW-0808">Transferase</keyword>
<dbReference type="EMBL" id="CM001884">
    <property type="protein sequence ID" value="EOY27115.1"/>
    <property type="molecule type" value="Genomic_DNA"/>
</dbReference>
<dbReference type="Proteomes" id="UP000026915">
    <property type="component" value="Chromosome 6"/>
</dbReference>
<dbReference type="GO" id="GO:0005737">
    <property type="term" value="C:cytoplasm"/>
    <property type="evidence" value="ECO:0000318"/>
    <property type="project" value="GO_Central"/>
</dbReference>
<protein>
    <submittedName>
        <fullName evidence="2">HXXXD-type acyl-transferase family protein</fullName>
    </submittedName>
</protein>
<sequence length="353" mass="39473">MHTDIEEYTSNFGLYANMKALDHLPPLAGRLATIEHDNDPFPFPLTALMLGLALSMQQLMMSVSINHTVIDGASFFHFFSSWLETARGSSCLSKQPIFQRWFLNATDCPIRIPHSYINHIDKNEFSPSVPVKVRVFHFTKEVIAILKEKANAEVGTHEISSLQALSSHFWQSVVRNKKNIDPDEATSYCLLIGSRQRLQELSEGYFGNALEVGIVTMKAKELLDHGLGNAAWEMNKVVASCNMKKLSNFLESWTKCPKIKKMSNMVRNAIGTSDSPRFDIYGGDTGLGRPVAIRSGPANKFDGRITVHCGVEEGSIDIEVCLSLETFQAMEKDKEFMDTVSIKSNWPSKTFKG</sequence>
<dbReference type="PANTHER" id="PTHR31896:SF75">
    <property type="entry name" value="HXXXD-TYPE ACYL-TRANSFERASE FAMILY PROTEIN"/>
    <property type="match status" value="1"/>
</dbReference>
<dbReference type="InterPro" id="IPR051283">
    <property type="entry name" value="Sec_Metabolite_Acyltrans"/>
</dbReference>
<dbReference type="InterPro" id="IPR023213">
    <property type="entry name" value="CAT-like_dom_sf"/>
</dbReference>
<evidence type="ECO:0000313" key="2">
    <source>
        <dbReference type="EMBL" id="EOY27115.1"/>
    </source>
</evidence>
<dbReference type="OMA" id="ETHCKVA"/>
<dbReference type="eggNOG" id="ENOG502QVP8">
    <property type="taxonomic scope" value="Eukaryota"/>
</dbReference>
<dbReference type="GO" id="GO:0016747">
    <property type="term" value="F:acyltransferase activity, transferring groups other than amino-acyl groups"/>
    <property type="evidence" value="ECO:0000318"/>
    <property type="project" value="GO_Central"/>
</dbReference>
<dbReference type="HOGENOM" id="CLU_014546_3_1_1"/>
<dbReference type="PANTHER" id="PTHR31896">
    <property type="entry name" value="FAMILY REGULATORY PROTEIN, PUTATIVE (AFU_ORTHOLOGUE AFUA_3G14730)-RELATED"/>
    <property type="match status" value="1"/>
</dbReference>
<dbReference type="Gene3D" id="3.30.559.10">
    <property type="entry name" value="Chloramphenicol acetyltransferase-like domain"/>
    <property type="match status" value="2"/>
</dbReference>
<gene>
    <name evidence="2" type="ORF">TCM_029040</name>
</gene>